<keyword evidence="5" id="KW-0584">Phenylalanine biosynthesis</keyword>
<dbReference type="InterPro" id="IPR008242">
    <property type="entry name" value="Chor_mutase/pphenate_deHydtase"/>
</dbReference>
<dbReference type="EMBL" id="KE346360">
    <property type="protein sequence ID" value="KJE88653.1"/>
    <property type="molecule type" value="Genomic_DNA"/>
</dbReference>
<evidence type="ECO:0000313" key="10">
    <source>
        <dbReference type="Proteomes" id="UP000008743"/>
    </source>
</evidence>
<dbReference type="InterPro" id="IPR018528">
    <property type="entry name" value="Preph_deHydtase_CS"/>
</dbReference>
<feature type="domain" description="ACT" evidence="8">
    <location>
        <begin position="195"/>
        <end position="280"/>
    </location>
</feature>
<evidence type="ECO:0000256" key="6">
    <source>
        <dbReference type="ARBA" id="ARBA00023239"/>
    </source>
</evidence>
<dbReference type="GO" id="GO:0009094">
    <property type="term" value="P:L-phenylalanine biosynthetic process"/>
    <property type="evidence" value="ECO:0007669"/>
    <property type="project" value="UniProtKB-UniPathway"/>
</dbReference>
<keyword evidence="10" id="KW-1185">Reference proteome</keyword>
<dbReference type="InterPro" id="IPR045865">
    <property type="entry name" value="ACT-like_dom_sf"/>
</dbReference>
<dbReference type="Gene3D" id="3.30.70.260">
    <property type="match status" value="1"/>
</dbReference>
<name>A0A0D2WI95_CAPO3</name>
<dbReference type="OrthoDB" id="983542at2759"/>
<dbReference type="InterPro" id="IPR002912">
    <property type="entry name" value="ACT_dom"/>
</dbReference>
<dbReference type="PROSITE" id="PS51671">
    <property type="entry name" value="ACT"/>
    <property type="match status" value="1"/>
</dbReference>
<protein>
    <recommendedName>
        <fullName evidence="2">prephenate dehydratase</fullName>
        <ecNumber evidence="2">4.2.1.51</ecNumber>
    </recommendedName>
</protein>
<keyword evidence="6" id="KW-0456">Lyase</keyword>
<dbReference type="CDD" id="cd13631">
    <property type="entry name" value="PBP2_Ct-PDT_like"/>
    <property type="match status" value="1"/>
</dbReference>
<evidence type="ECO:0000256" key="4">
    <source>
        <dbReference type="ARBA" id="ARBA00023141"/>
    </source>
</evidence>
<accession>A0A0D2WI95</accession>
<dbReference type="InParanoid" id="A0A0D2WI95"/>
<dbReference type="InterPro" id="IPR001086">
    <property type="entry name" value="Preph_deHydtase"/>
</dbReference>
<proteinExistence type="predicted"/>
<dbReference type="GO" id="GO:0005737">
    <property type="term" value="C:cytoplasm"/>
    <property type="evidence" value="ECO:0007669"/>
    <property type="project" value="TreeGrafter"/>
</dbReference>
<sequence length="296" mass="31611">MPSVAFQGNPGAYSEIAAKTHFDTAPDVTTRPCETFEQVFDLVAAGQVDFGFCPIENTLSGNFLPVYDLLLRRDVSIVGEFIAHDEHCLIAAAGTALSDVKLVYSHPHVLDQCEAFLKTLPATHVATTDTAGACQLIKAQNQPGSAAIASTLAASISGLTIIKRGIEDDANSSTRYIAIAKQAANPPSHVNAKTSMSVALRNQPGALFRALAAFALRDLNISKIESRPSSRAGALHTSTRQWEYMYAIDVEANASQQVMINALSNLEEFATKVKVLGCYPIFVPRGTPSSLSPFGL</sequence>
<dbReference type="SUPFAM" id="SSF55021">
    <property type="entry name" value="ACT-like"/>
    <property type="match status" value="1"/>
</dbReference>
<dbReference type="GO" id="GO:0004664">
    <property type="term" value="F:prephenate dehydratase activity"/>
    <property type="evidence" value="ECO:0007669"/>
    <property type="project" value="UniProtKB-EC"/>
</dbReference>
<evidence type="ECO:0000256" key="3">
    <source>
        <dbReference type="ARBA" id="ARBA00022605"/>
    </source>
</evidence>
<feature type="domain" description="Prephenate dehydratase" evidence="7">
    <location>
        <begin position="3"/>
        <end position="181"/>
    </location>
</feature>
<organism evidence="9 10">
    <name type="scientific">Capsaspora owczarzaki (strain ATCC 30864)</name>
    <dbReference type="NCBI Taxonomy" id="595528"/>
    <lineage>
        <taxon>Eukaryota</taxon>
        <taxon>Filasterea</taxon>
        <taxon>Capsaspora</taxon>
    </lineage>
</organism>
<dbReference type="Pfam" id="PF01842">
    <property type="entry name" value="ACT"/>
    <property type="match status" value="1"/>
</dbReference>
<dbReference type="UniPathway" id="UPA00121">
    <property type="reaction ID" value="UER00345"/>
</dbReference>
<dbReference type="CDD" id="cd04905">
    <property type="entry name" value="ACT_CM-PDT"/>
    <property type="match status" value="1"/>
</dbReference>
<evidence type="ECO:0000256" key="1">
    <source>
        <dbReference type="ARBA" id="ARBA00004741"/>
    </source>
</evidence>
<gene>
    <name evidence="9" type="ORF">CAOG_000262</name>
</gene>
<evidence type="ECO:0000259" key="8">
    <source>
        <dbReference type="PROSITE" id="PS51671"/>
    </source>
</evidence>
<evidence type="ECO:0000313" key="9">
    <source>
        <dbReference type="EMBL" id="KJE88653.1"/>
    </source>
</evidence>
<dbReference type="AlphaFoldDB" id="A0A0D2WI95"/>
<dbReference type="eggNOG" id="KOG2797">
    <property type="taxonomic scope" value="Eukaryota"/>
</dbReference>
<dbReference type="PANTHER" id="PTHR21022">
    <property type="entry name" value="PREPHENATE DEHYDRATASE P PROTEIN"/>
    <property type="match status" value="1"/>
</dbReference>
<dbReference type="PIRSF" id="PIRSF001500">
    <property type="entry name" value="Chor_mut_pdt_Ppr"/>
    <property type="match status" value="1"/>
</dbReference>
<dbReference type="SUPFAM" id="SSF53850">
    <property type="entry name" value="Periplasmic binding protein-like II"/>
    <property type="match status" value="1"/>
</dbReference>
<dbReference type="PhylomeDB" id="A0A0D2WI95"/>
<evidence type="ECO:0000256" key="2">
    <source>
        <dbReference type="ARBA" id="ARBA00013147"/>
    </source>
</evidence>
<keyword evidence="4" id="KW-0057">Aromatic amino acid biosynthesis</keyword>
<keyword evidence="3" id="KW-0028">Amino-acid biosynthesis</keyword>
<evidence type="ECO:0000256" key="5">
    <source>
        <dbReference type="ARBA" id="ARBA00023222"/>
    </source>
</evidence>
<reference evidence="10" key="1">
    <citation type="submission" date="2011-02" db="EMBL/GenBank/DDBJ databases">
        <title>The Genome Sequence of Capsaspora owczarzaki ATCC 30864.</title>
        <authorList>
            <person name="Russ C."/>
            <person name="Cuomo C."/>
            <person name="Burger G."/>
            <person name="Gray M.W."/>
            <person name="Holland P.W.H."/>
            <person name="King N."/>
            <person name="Lang F.B.F."/>
            <person name="Roger A.J."/>
            <person name="Ruiz-Trillo I."/>
            <person name="Young S.K."/>
            <person name="Zeng Q."/>
            <person name="Gargeya S."/>
            <person name="Alvarado L."/>
            <person name="Berlin A."/>
            <person name="Chapman S.B."/>
            <person name="Chen Z."/>
            <person name="Freedman E."/>
            <person name="Gellesch M."/>
            <person name="Goldberg J."/>
            <person name="Griggs A."/>
            <person name="Gujja S."/>
            <person name="Heilman E."/>
            <person name="Heiman D."/>
            <person name="Howarth C."/>
            <person name="Mehta T."/>
            <person name="Neiman D."/>
            <person name="Pearson M."/>
            <person name="Roberts A."/>
            <person name="Saif S."/>
            <person name="Shea T."/>
            <person name="Shenoy N."/>
            <person name="Sisk P."/>
            <person name="Stolte C."/>
            <person name="Sykes S."/>
            <person name="White J."/>
            <person name="Yandava C."/>
            <person name="Haas B."/>
            <person name="Nusbaum C."/>
            <person name="Birren B."/>
        </authorList>
    </citation>
    <scope>NUCLEOTIDE SEQUENCE</scope>
    <source>
        <strain evidence="10">ATCC 30864</strain>
    </source>
</reference>
<comment type="pathway">
    <text evidence="1">Amino-acid biosynthesis; L-phenylalanine biosynthesis; phenylpyruvate from prephenate: step 1/1.</text>
</comment>
<dbReference type="PANTHER" id="PTHR21022:SF19">
    <property type="entry name" value="PREPHENATE DEHYDRATASE-RELATED"/>
    <property type="match status" value="1"/>
</dbReference>
<dbReference type="Proteomes" id="UP000008743">
    <property type="component" value="Unassembled WGS sequence"/>
</dbReference>
<dbReference type="Gene3D" id="3.40.190.10">
    <property type="entry name" value="Periplasmic binding protein-like II"/>
    <property type="match status" value="2"/>
</dbReference>
<evidence type="ECO:0000259" key="7">
    <source>
        <dbReference type="PROSITE" id="PS51171"/>
    </source>
</evidence>
<dbReference type="EC" id="4.2.1.51" evidence="2"/>
<dbReference type="PROSITE" id="PS51171">
    <property type="entry name" value="PREPHENATE_DEHYDR_3"/>
    <property type="match status" value="1"/>
</dbReference>
<dbReference type="PROSITE" id="PS00858">
    <property type="entry name" value="PREPHENATE_DEHYDR_2"/>
    <property type="match status" value="1"/>
</dbReference>
<dbReference type="STRING" id="595528.A0A0D2WI95"/>
<dbReference type="Pfam" id="PF00800">
    <property type="entry name" value="PDT"/>
    <property type="match status" value="1"/>
</dbReference>